<sequence length="129" mass="13398">MRRAASRLAKRLSPALVALALLAAGPAHAAPARCQGNDLVAALREEDPSRYAAFEAEGRRTPDAEGLLWRLEKPGLPPSHLFGTIHLSDDRLKPLPAPAAAAISGAGLVLVEPKEVADPQATAAAQMAA</sequence>
<feature type="signal peptide" evidence="1">
    <location>
        <begin position="1"/>
        <end position="29"/>
    </location>
</feature>
<dbReference type="Pfam" id="PF01963">
    <property type="entry name" value="TraB_PrgY_gumN"/>
    <property type="match status" value="1"/>
</dbReference>
<organism evidence="2 3">
    <name type="scientific">Methylopila musalis</name>
    <dbReference type="NCBI Taxonomy" id="1134781"/>
    <lineage>
        <taxon>Bacteria</taxon>
        <taxon>Pseudomonadati</taxon>
        <taxon>Pseudomonadota</taxon>
        <taxon>Alphaproteobacteria</taxon>
        <taxon>Hyphomicrobiales</taxon>
        <taxon>Methylopilaceae</taxon>
        <taxon>Methylopila</taxon>
    </lineage>
</organism>
<dbReference type="RefSeq" id="WP_378777698.1">
    <property type="nucleotide sequence ID" value="NZ_JBHTMX010000361.1"/>
</dbReference>
<dbReference type="Proteomes" id="UP001597171">
    <property type="component" value="Unassembled WGS sequence"/>
</dbReference>
<keyword evidence="3" id="KW-1185">Reference proteome</keyword>
<dbReference type="EMBL" id="JBHTMX010000361">
    <property type="protein sequence ID" value="MFD1333834.1"/>
    <property type="molecule type" value="Genomic_DNA"/>
</dbReference>
<protein>
    <submittedName>
        <fullName evidence="2">TraB/GumN family protein</fullName>
    </submittedName>
</protein>
<dbReference type="InterPro" id="IPR002816">
    <property type="entry name" value="TraB/PrgY/GumN_fam"/>
</dbReference>
<accession>A0ABW3ZCN9</accession>
<evidence type="ECO:0000313" key="3">
    <source>
        <dbReference type="Proteomes" id="UP001597171"/>
    </source>
</evidence>
<keyword evidence="1" id="KW-0732">Signal</keyword>
<gene>
    <name evidence="2" type="ORF">ACFQ4O_17655</name>
</gene>
<feature type="non-terminal residue" evidence="2">
    <location>
        <position position="129"/>
    </location>
</feature>
<name>A0ABW3ZCN9_9HYPH</name>
<proteinExistence type="predicted"/>
<feature type="chain" id="PRO_5047541363" evidence="1">
    <location>
        <begin position="30"/>
        <end position="129"/>
    </location>
</feature>
<evidence type="ECO:0000313" key="2">
    <source>
        <dbReference type="EMBL" id="MFD1333834.1"/>
    </source>
</evidence>
<comment type="caution">
    <text evidence="2">The sequence shown here is derived from an EMBL/GenBank/DDBJ whole genome shotgun (WGS) entry which is preliminary data.</text>
</comment>
<evidence type="ECO:0000256" key="1">
    <source>
        <dbReference type="SAM" id="SignalP"/>
    </source>
</evidence>
<reference evidence="3" key="1">
    <citation type="journal article" date="2019" name="Int. J. Syst. Evol. Microbiol.">
        <title>The Global Catalogue of Microorganisms (GCM) 10K type strain sequencing project: providing services to taxonomists for standard genome sequencing and annotation.</title>
        <authorList>
            <consortium name="The Broad Institute Genomics Platform"/>
            <consortium name="The Broad Institute Genome Sequencing Center for Infectious Disease"/>
            <person name="Wu L."/>
            <person name="Ma J."/>
        </authorList>
    </citation>
    <scope>NUCLEOTIDE SEQUENCE [LARGE SCALE GENOMIC DNA]</scope>
    <source>
        <strain evidence="3">CCUG 61696</strain>
    </source>
</reference>